<dbReference type="PANTHER" id="PTHR43792">
    <property type="entry name" value="GNAT FAMILY, PUTATIVE (AFU_ORTHOLOGUE AFUA_3G00765)-RELATED-RELATED"/>
    <property type="match status" value="1"/>
</dbReference>
<dbReference type="SUPFAM" id="SSF55729">
    <property type="entry name" value="Acyl-CoA N-acyltransferases (Nat)"/>
    <property type="match status" value="1"/>
</dbReference>
<dbReference type="EMBL" id="JAFBCF010000001">
    <property type="protein sequence ID" value="MBM7798118.1"/>
    <property type="molecule type" value="Genomic_DNA"/>
</dbReference>
<feature type="domain" description="N-acetyltransferase" evidence="4">
    <location>
        <begin position="35"/>
        <end position="214"/>
    </location>
</feature>
<sequence>MPSANSAGVITEVPARMQSFGREHHWPVTLRHGQITLRPMRYRDQGEWERVRRLNQSWLRPWEATLPAGSVPGPTTYSGLVRALNRQAREGRMLPWLLFYDPGEEGAKAAKPVLAGQLTVSGIVGGSASWGQIGYWIDHRWAGRGLIPTAVAMATDYCFETMRLHRIEIAIRPENAKSLRVVNKLGFRPEGLRPRYLHIDGDWRDHLVFALNSEEVPEGLMARWERQRT</sequence>
<comment type="similarity">
    <text evidence="3">Belongs to the acetyltransferase family. RimJ subfamily.</text>
</comment>
<organism evidence="5 6">
    <name type="scientific">Microlunatus panaciterrae</name>
    <dbReference type="NCBI Taxonomy" id="400768"/>
    <lineage>
        <taxon>Bacteria</taxon>
        <taxon>Bacillati</taxon>
        <taxon>Actinomycetota</taxon>
        <taxon>Actinomycetes</taxon>
        <taxon>Propionibacteriales</taxon>
        <taxon>Propionibacteriaceae</taxon>
        <taxon>Microlunatus</taxon>
    </lineage>
</organism>
<comment type="caution">
    <text evidence="5">The sequence shown here is derived from an EMBL/GenBank/DDBJ whole genome shotgun (WGS) entry which is preliminary data.</text>
</comment>
<evidence type="ECO:0000256" key="2">
    <source>
        <dbReference type="ARBA" id="ARBA00023315"/>
    </source>
</evidence>
<evidence type="ECO:0000256" key="1">
    <source>
        <dbReference type="ARBA" id="ARBA00022679"/>
    </source>
</evidence>
<evidence type="ECO:0000313" key="6">
    <source>
        <dbReference type="Proteomes" id="UP000704762"/>
    </source>
</evidence>
<proteinExistence type="inferred from homology"/>
<gene>
    <name evidence="5" type="ORF">JOE57_001039</name>
</gene>
<keyword evidence="1 5" id="KW-0808">Transferase</keyword>
<protein>
    <submittedName>
        <fullName evidence="5">Ribosomal-protein-alanine N-acetyltransferase</fullName>
        <ecNumber evidence="5">2.3.1.267</ecNumber>
    </submittedName>
</protein>
<dbReference type="Proteomes" id="UP000704762">
    <property type="component" value="Unassembled WGS sequence"/>
</dbReference>
<accession>A0ABS2RGJ4</accession>
<evidence type="ECO:0000256" key="3">
    <source>
        <dbReference type="ARBA" id="ARBA00038502"/>
    </source>
</evidence>
<dbReference type="Gene3D" id="3.40.630.30">
    <property type="match status" value="1"/>
</dbReference>
<dbReference type="PROSITE" id="PS51186">
    <property type="entry name" value="GNAT"/>
    <property type="match status" value="1"/>
</dbReference>
<dbReference type="InterPro" id="IPR000182">
    <property type="entry name" value="GNAT_dom"/>
</dbReference>
<name>A0ABS2RGJ4_9ACTN</name>
<dbReference type="PANTHER" id="PTHR43792:SF8">
    <property type="entry name" value="[RIBOSOMAL PROTEIN US5]-ALANINE N-ACETYLTRANSFERASE"/>
    <property type="match status" value="1"/>
</dbReference>
<evidence type="ECO:0000259" key="4">
    <source>
        <dbReference type="PROSITE" id="PS51186"/>
    </source>
</evidence>
<dbReference type="EC" id="2.3.1.267" evidence="5"/>
<dbReference type="GO" id="GO:0008999">
    <property type="term" value="F:protein-N-terminal-alanine acetyltransferase activity"/>
    <property type="evidence" value="ECO:0007669"/>
    <property type="project" value="UniProtKB-EC"/>
</dbReference>
<keyword evidence="2 5" id="KW-0012">Acyltransferase</keyword>
<dbReference type="Pfam" id="PF13302">
    <property type="entry name" value="Acetyltransf_3"/>
    <property type="match status" value="1"/>
</dbReference>
<dbReference type="InterPro" id="IPR016181">
    <property type="entry name" value="Acyl_CoA_acyltransferase"/>
</dbReference>
<keyword evidence="6" id="KW-1185">Reference proteome</keyword>
<evidence type="ECO:0000313" key="5">
    <source>
        <dbReference type="EMBL" id="MBM7798118.1"/>
    </source>
</evidence>
<reference evidence="5 6" key="1">
    <citation type="submission" date="2021-01" db="EMBL/GenBank/DDBJ databases">
        <title>Sequencing the genomes of 1000 actinobacteria strains.</title>
        <authorList>
            <person name="Klenk H.-P."/>
        </authorList>
    </citation>
    <scope>NUCLEOTIDE SEQUENCE [LARGE SCALE GENOMIC DNA]</scope>
    <source>
        <strain evidence="5 6">DSM 18662</strain>
    </source>
</reference>
<dbReference type="InterPro" id="IPR051531">
    <property type="entry name" value="N-acetyltransferase"/>
</dbReference>